<evidence type="ECO:0008006" key="5">
    <source>
        <dbReference type="Google" id="ProtNLM"/>
    </source>
</evidence>
<name>A0A1Q9GUX7_PHODP</name>
<dbReference type="AlphaFoldDB" id="A0A1Q9GUX7"/>
<organism evidence="1 3">
    <name type="scientific">Photobacterium damsela subsp. piscicida</name>
    <name type="common">Pasteurella piscicida</name>
    <dbReference type="NCBI Taxonomy" id="38294"/>
    <lineage>
        <taxon>Bacteria</taxon>
        <taxon>Pseudomonadati</taxon>
        <taxon>Pseudomonadota</taxon>
        <taxon>Gammaproteobacteria</taxon>
        <taxon>Vibrionales</taxon>
        <taxon>Vibrionaceae</taxon>
        <taxon>Photobacterium</taxon>
    </lineage>
</organism>
<dbReference type="EMBL" id="CP061855">
    <property type="protein sequence ID" value="QOD58094.1"/>
    <property type="molecule type" value="Genomic_DNA"/>
</dbReference>
<dbReference type="GeneID" id="93399842"/>
<evidence type="ECO:0000313" key="4">
    <source>
        <dbReference type="Proteomes" id="UP000516656"/>
    </source>
</evidence>
<proteinExistence type="predicted"/>
<evidence type="ECO:0000313" key="3">
    <source>
        <dbReference type="Proteomes" id="UP000218676"/>
    </source>
</evidence>
<dbReference type="RefSeq" id="WP_044177888.1">
    <property type="nucleotide sequence ID" value="NZ_AP018046.1"/>
</dbReference>
<gene>
    <name evidence="2" type="ORF">IC627_20005</name>
    <name evidence="1" type="ORF">PDPUS_2_01116</name>
</gene>
<reference evidence="2 4" key="3">
    <citation type="submission" date="2020-09" db="EMBL/GenBank/DDBJ databases">
        <title>Complete, closed and curated genome sequences of Photobacterium damselae subsp. piscicida isolates from Australia indicate localised evolution and additional plasmid-borne pathogenicity mechanisms.</title>
        <authorList>
            <person name="Baseggio L."/>
            <person name="Silayeva O."/>
            <person name="Buller N."/>
            <person name="Landos M."/>
            <person name="Engelstaedter J."/>
            <person name="Barnes A.C."/>
        </authorList>
    </citation>
    <scope>NUCLEOTIDE SEQUENCE [LARGE SCALE GENOMIC DNA]</scope>
    <source>
        <strain evidence="2 4">AS-16-0540-1</strain>
    </source>
</reference>
<evidence type="ECO:0000313" key="2">
    <source>
        <dbReference type="EMBL" id="QOD58094.1"/>
    </source>
</evidence>
<reference evidence="1" key="1">
    <citation type="journal article" date="2017" name="Genome Announc.">
        <title>Whole-Genome Sequence of Photobacterium damselae subsp. piscicida Strain 91-197, Isolated from Hybrid Striped Bass (Morone sp.) in the United States.</title>
        <authorList>
            <person name="Teru Y."/>
            <person name="Hikima J."/>
            <person name="Kono T."/>
            <person name="Sakai M."/>
            <person name="Takano T."/>
            <person name="Hawke J.P."/>
            <person name="Takeyama H."/>
            <person name="Aoki T."/>
        </authorList>
    </citation>
    <scope>NUCLEOTIDE SEQUENCE</scope>
    <source>
        <strain evidence="1">91-197</strain>
    </source>
</reference>
<sequence length="170" mass="19524">MPLNIETLIEHKNQWMASHVTDAEYPTPQSLQGLEIYKKYQSQLITSSIEACSDFESNLLSFYPVDCHPLTIRYSIIQAGHWEDDEAREMAIEFLTQIMLEKTSPAQLYVGFYKGKPAACGMIYSEDDDIALITDVNAINIEIQQQLKDEMVNYLVSQASHRHTDLYLQQ</sequence>
<evidence type="ECO:0000313" key="1">
    <source>
        <dbReference type="EMBL" id="BAX55702.1"/>
    </source>
</evidence>
<dbReference type="Proteomes" id="UP000516656">
    <property type="component" value="Chromosome 2"/>
</dbReference>
<accession>A0A1Q9GUX7</accession>
<reference evidence="3" key="2">
    <citation type="submission" date="2017-05" db="EMBL/GenBank/DDBJ databases">
        <title>Whole genome sequence of fish pathogenic bacteria, Photobacterium damselae subsp. piscicida, strain 91-197, isolated from hybrid striped bass (Morone sp.) in USA.</title>
        <authorList>
            <person name="Teru Y."/>
            <person name="Hikima J."/>
            <person name="Kono T."/>
            <person name="Sakai M."/>
            <person name="Takano T."/>
            <person name="Hawke J.P."/>
            <person name="Takeyama H."/>
            <person name="Aoki T."/>
        </authorList>
    </citation>
    <scope>NUCLEOTIDE SEQUENCE [LARGE SCALE GENOMIC DNA]</scope>
    <source>
        <strain evidence="3">91-197</strain>
    </source>
</reference>
<dbReference type="Proteomes" id="UP000218676">
    <property type="component" value="Chromosome 2"/>
</dbReference>
<protein>
    <recommendedName>
        <fullName evidence="5">Flavodoxin</fullName>
    </recommendedName>
</protein>
<dbReference type="EMBL" id="AP018046">
    <property type="protein sequence ID" value="BAX55702.1"/>
    <property type="molecule type" value="Genomic_DNA"/>
</dbReference>